<dbReference type="EMBL" id="BMAW01074479">
    <property type="protein sequence ID" value="GFT92360.1"/>
    <property type="molecule type" value="Genomic_DNA"/>
</dbReference>
<gene>
    <name evidence="1" type="ORF">NPIL_372321</name>
</gene>
<sequence>MRFKDPSLKTIHFCQGSMFLPLNGGVQSGGNASLVISSPRWLKIQSSIANAQVVEAPPVVLAPHGTNLHSQQQHPLIPLPILIFYPSKKQSRLR</sequence>
<comment type="caution">
    <text evidence="1">The sequence shown here is derived from an EMBL/GenBank/DDBJ whole genome shotgun (WGS) entry which is preliminary data.</text>
</comment>
<protein>
    <submittedName>
        <fullName evidence="1">Uncharacterized protein</fullName>
    </submittedName>
</protein>
<organism evidence="1 2">
    <name type="scientific">Nephila pilipes</name>
    <name type="common">Giant wood spider</name>
    <name type="synonym">Nephila maculata</name>
    <dbReference type="NCBI Taxonomy" id="299642"/>
    <lineage>
        <taxon>Eukaryota</taxon>
        <taxon>Metazoa</taxon>
        <taxon>Ecdysozoa</taxon>
        <taxon>Arthropoda</taxon>
        <taxon>Chelicerata</taxon>
        <taxon>Arachnida</taxon>
        <taxon>Araneae</taxon>
        <taxon>Araneomorphae</taxon>
        <taxon>Entelegynae</taxon>
        <taxon>Araneoidea</taxon>
        <taxon>Nephilidae</taxon>
        <taxon>Nephila</taxon>
    </lineage>
</organism>
<evidence type="ECO:0000313" key="2">
    <source>
        <dbReference type="Proteomes" id="UP000887013"/>
    </source>
</evidence>
<keyword evidence="2" id="KW-1185">Reference proteome</keyword>
<dbReference type="AlphaFoldDB" id="A0A8X6PVV0"/>
<name>A0A8X6PVV0_NEPPI</name>
<accession>A0A8X6PVV0</accession>
<reference evidence="1" key="1">
    <citation type="submission" date="2020-08" db="EMBL/GenBank/DDBJ databases">
        <title>Multicomponent nature underlies the extraordinary mechanical properties of spider dragline silk.</title>
        <authorList>
            <person name="Kono N."/>
            <person name="Nakamura H."/>
            <person name="Mori M."/>
            <person name="Yoshida Y."/>
            <person name="Ohtoshi R."/>
            <person name="Malay A.D."/>
            <person name="Moran D.A.P."/>
            <person name="Tomita M."/>
            <person name="Numata K."/>
            <person name="Arakawa K."/>
        </authorList>
    </citation>
    <scope>NUCLEOTIDE SEQUENCE</scope>
</reference>
<evidence type="ECO:0000313" key="1">
    <source>
        <dbReference type="EMBL" id="GFT92360.1"/>
    </source>
</evidence>
<proteinExistence type="predicted"/>
<dbReference type="Proteomes" id="UP000887013">
    <property type="component" value="Unassembled WGS sequence"/>
</dbReference>